<reference evidence="1" key="1">
    <citation type="journal article" date="2010" name="Science">
        <title>Plasticity of animal genome architecture unmasked by rapid evolution of a pelagic tunicate.</title>
        <authorList>
            <person name="Denoeud F."/>
            <person name="Henriet S."/>
            <person name="Mungpakdee S."/>
            <person name="Aury J.M."/>
            <person name="Da Silva C."/>
            <person name="Brinkmann H."/>
            <person name="Mikhaleva J."/>
            <person name="Olsen L.C."/>
            <person name="Jubin C."/>
            <person name="Canestro C."/>
            <person name="Bouquet J.M."/>
            <person name="Danks G."/>
            <person name="Poulain J."/>
            <person name="Campsteijn C."/>
            <person name="Adamski M."/>
            <person name="Cross I."/>
            <person name="Yadetie F."/>
            <person name="Muffato M."/>
            <person name="Louis A."/>
            <person name="Butcher S."/>
            <person name="Tsagkogeorga G."/>
            <person name="Konrad A."/>
            <person name="Singh S."/>
            <person name="Jensen M.F."/>
            <person name="Cong E.H."/>
            <person name="Eikeseth-Otteraa H."/>
            <person name="Noel B."/>
            <person name="Anthouard V."/>
            <person name="Porcel B.M."/>
            <person name="Kachouri-Lafond R."/>
            <person name="Nishino A."/>
            <person name="Ugolini M."/>
            <person name="Chourrout P."/>
            <person name="Nishida H."/>
            <person name="Aasland R."/>
            <person name="Huzurbazar S."/>
            <person name="Westhof E."/>
            <person name="Delsuc F."/>
            <person name="Lehrach H."/>
            <person name="Reinhardt R."/>
            <person name="Weissenbach J."/>
            <person name="Roy S.W."/>
            <person name="Artiguenave F."/>
            <person name="Postlethwait J.H."/>
            <person name="Manak J.R."/>
            <person name="Thompson E.M."/>
            <person name="Jaillon O."/>
            <person name="Du Pasquier L."/>
            <person name="Boudinot P."/>
            <person name="Liberles D.A."/>
            <person name="Volff J.N."/>
            <person name="Philippe H."/>
            <person name="Lenhard B."/>
            <person name="Roest Crollius H."/>
            <person name="Wincker P."/>
            <person name="Chourrout D."/>
        </authorList>
    </citation>
    <scope>NUCLEOTIDE SEQUENCE [LARGE SCALE GENOMIC DNA]</scope>
</reference>
<dbReference type="AlphaFoldDB" id="E4Z652"/>
<name>E4Z652_OIKDI</name>
<accession>E4Z652</accession>
<organism evidence="1">
    <name type="scientific">Oikopleura dioica</name>
    <name type="common">Tunicate</name>
    <dbReference type="NCBI Taxonomy" id="34765"/>
    <lineage>
        <taxon>Eukaryota</taxon>
        <taxon>Metazoa</taxon>
        <taxon>Chordata</taxon>
        <taxon>Tunicata</taxon>
        <taxon>Appendicularia</taxon>
        <taxon>Copelata</taxon>
        <taxon>Oikopleuridae</taxon>
        <taxon>Oikopleura</taxon>
    </lineage>
</organism>
<feature type="non-terminal residue" evidence="1">
    <location>
        <position position="1"/>
    </location>
</feature>
<proteinExistence type="predicted"/>
<dbReference type="Proteomes" id="UP000011014">
    <property type="component" value="Unassembled WGS sequence"/>
</dbReference>
<dbReference type="EMBL" id="FN657925">
    <property type="protein sequence ID" value="CBY43181.1"/>
    <property type="molecule type" value="Genomic_DNA"/>
</dbReference>
<sequence length="31" mass="3419">STPLVPNFLSGRLLAPIKIEHADLRATFRAN</sequence>
<protein>
    <submittedName>
        <fullName evidence="1">Uncharacterized protein</fullName>
    </submittedName>
</protein>
<evidence type="ECO:0000313" key="1">
    <source>
        <dbReference type="EMBL" id="CBY43181.1"/>
    </source>
</evidence>
<gene>
    <name evidence="1" type="ORF">GSOID_T00027757001</name>
</gene>